<evidence type="ECO:0000313" key="1">
    <source>
        <dbReference type="EMBL" id="DAF92273.1"/>
    </source>
</evidence>
<reference evidence="1" key="1">
    <citation type="journal article" date="2021" name="Proc. Natl. Acad. Sci. U.S.A.">
        <title>A Catalog of Tens of Thousands of Viruses from Human Metagenomes Reveals Hidden Associations with Chronic Diseases.</title>
        <authorList>
            <person name="Tisza M.J."/>
            <person name="Buck C.B."/>
        </authorList>
    </citation>
    <scope>NUCLEOTIDE SEQUENCE</scope>
    <source>
        <strain evidence="1">CtgN495</strain>
    </source>
</reference>
<protein>
    <submittedName>
        <fullName evidence="1">Uncharacterized protein</fullName>
    </submittedName>
</protein>
<dbReference type="EMBL" id="BK016063">
    <property type="protein sequence ID" value="DAF92273.1"/>
    <property type="molecule type" value="Genomic_DNA"/>
</dbReference>
<accession>A0A8S5UCS1</accession>
<organism evidence="1">
    <name type="scientific">Siphoviridae sp. ctgN495</name>
    <dbReference type="NCBI Taxonomy" id="2825608"/>
    <lineage>
        <taxon>Viruses</taxon>
        <taxon>Duplodnaviria</taxon>
        <taxon>Heunggongvirae</taxon>
        <taxon>Uroviricota</taxon>
        <taxon>Caudoviricetes</taxon>
    </lineage>
</organism>
<name>A0A8S5UCS1_9CAUD</name>
<proteinExistence type="predicted"/>
<sequence>MKMKRYKSTKLQSVTAASNVGTTYYRATLGTVVQTLARNDANLFLLYLIEEYGFDALDFKKHMFGSAVVEENNEDVIYICVTDGYEIEVDGEMVDPEEALENYAPIYLENHIQDANDDVIMKNITPYELSDFDESSVARGILITYDVSFKKVVSDFEEIENMNR</sequence>